<evidence type="ECO:0000313" key="1">
    <source>
        <dbReference type="EMBL" id="XCD07500.1"/>
    </source>
</evidence>
<sequence length="105" mass="12619">MKQNPCRYCALSMERNGRHYPSYSNECGKCEYQKKHRKYLKSQRKYECGEKITNLAELLEQTWVFCGYLEKPMHIEAVKSWQVRIVLSVLEQGRFYKAVKKNMEE</sequence>
<accession>A0AAU8B7K5</accession>
<organism evidence="1">
    <name type="scientific">Dulem virus 39</name>
    <dbReference type="NCBI Taxonomy" id="3145757"/>
    <lineage>
        <taxon>Viruses</taxon>
        <taxon>Duplodnaviria</taxon>
        <taxon>Heunggongvirae</taxon>
        <taxon>Uroviricota</taxon>
        <taxon>Caudoviricetes</taxon>
    </lineage>
</organism>
<proteinExistence type="predicted"/>
<reference evidence="1" key="1">
    <citation type="submission" date="2024-03" db="EMBL/GenBank/DDBJ databases">
        <title>Diverse circular DNA viruses in blood, oral, and fecal samples of captive lemurs.</title>
        <authorList>
            <person name="Paietta E.N."/>
            <person name="Kraberger S."/>
            <person name="Lund M.C."/>
            <person name="Custer J.M."/>
            <person name="Vargas K.M."/>
            <person name="Ehmke E.E."/>
            <person name="Yoder A.D."/>
            <person name="Varsani A."/>
        </authorList>
    </citation>
    <scope>NUCLEOTIDE SEQUENCE</scope>
    <source>
        <strain evidence="1">Duke_28FS_1</strain>
    </source>
</reference>
<dbReference type="EMBL" id="PP511791">
    <property type="protein sequence ID" value="XCD07500.1"/>
    <property type="molecule type" value="Genomic_DNA"/>
</dbReference>
<protein>
    <submittedName>
        <fullName evidence="1">Uncharacterized protein</fullName>
    </submittedName>
</protein>
<name>A0AAU8B7K5_9CAUD</name>